<name>A0A1V4SVG5_9CLOT</name>
<keyword evidence="3" id="KW-0808">Transferase</keyword>
<dbReference type="AlphaFoldDB" id="A0A1V4SVG5"/>
<protein>
    <submittedName>
        <fullName evidence="3">SPBc2 prophage-derived glycosyltransferase SunS</fullName>
        <ecNumber evidence="3">2.4.1.-</ecNumber>
    </submittedName>
</protein>
<reference evidence="3 4" key="1">
    <citation type="submission" date="2016-02" db="EMBL/GenBank/DDBJ databases">
        <title>Genome sequence of Clostridium thermobutyricum DSM 4928.</title>
        <authorList>
            <person name="Poehlein A."/>
            <person name="Daniel R."/>
        </authorList>
    </citation>
    <scope>NUCLEOTIDE SEQUENCE [LARGE SCALE GENOMIC DNA]</scope>
    <source>
        <strain evidence="3 4">DSM 4928</strain>
    </source>
</reference>
<keyword evidence="3" id="KW-0328">Glycosyltransferase</keyword>
<feature type="domain" description="Glycosyltransferase 2-like" evidence="2">
    <location>
        <begin position="7"/>
        <end position="126"/>
    </location>
</feature>
<dbReference type="Gene3D" id="3.90.550.10">
    <property type="entry name" value="Spore Coat Polysaccharide Biosynthesis Protein SpsA, Chain A"/>
    <property type="match status" value="1"/>
</dbReference>
<feature type="repeat" description="TPR" evidence="1">
    <location>
        <begin position="199"/>
        <end position="232"/>
    </location>
</feature>
<organism evidence="3 4">
    <name type="scientific">Clostridium thermobutyricum DSM 4928</name>
    <dbReference type="NCBI Taxonomy" id="1121339"/>
    <lineage>
        <taxon>Bacteria</taxon>
        <taxon>Bacillati</taxon>
        <taxon>Bacillota</taxon>
        <taxon>Clostridia</taxon>
        <taxon>Eubacteriales</taxon>
        <taxon>Clostridiaceae</taxon>
        <taxon>Clostridium</taxon>
    </lineage>
</organism>
<comment type="caution">
    <text evidence="3">The sequence shown here is derived from an EMBL/GenBank/DDBJ whole genome shotgun (WGS) entry which is preliminary data.</text>
</comment>
<dbReference type="InterPro" id="IPR001173">
    <property type="entry name" value="Glyco_trans_2-like"/>
</dbReference>
<dbReference type="CDD" id="cd02511">
    <property type="entry name" value="Beta4Glucosyltransferase"/>
    <property type="match status" value="1"/>
</dbReference>
<accession>A0A1V4SVG5</accession>
<gene>
    <name evidence="3" type="primary">sunS</name>
    <name evidence="3" type="ORF">CLTHE_15930</name>
</gene>
<proteinExistence type="predicted"/>
<dbReference type="GO" id="GO:0016757">
    <property type="term" value="F:glycosyltransferase activity"/>
    <property type="evidence" value="ECO:0007669"/>
    <property type="project" value="UniProtKB-KW"/>
</dbReference>
<evidence type="ECO:0000259" key="2">
    <source>
        <dbReference type="Pfam" id="PF00535"/>
    </source>
</evidence>
<sequence>MGRKKLSLCIISKNEESLIRNAIESVREVVDEIILIDTGSKDKTIEIAKELGAKIYNEDFYYDFSDIRNKGIEKATGDWILFLDCDEKIQNKYDIYKVLEEVKDEVCISMRVCSYLDSVKRNENNIIRLFKKDERIKFEGRIHESIEKSVIENFGIDKIKYTDLEIQHYGSDKNIVDVKEKLRRNLKVFSLMGDEEKDCKYYFDIGNEYGRMFDFELALENYDKAFEIYDSNKLFKASLILNKAKAMHKLGLFDMEIEFLDKSIKEYEDFKDLYFLKCLCEVQLGNFKIANESLEKYMELEKNIKYPSSEFERVIDIKSFYDNIKEISAVVKF</sequence>
<dbReference type="PANTHER" id="PTHR43630:SF2">
    <property type="entry name" value="GLYCOSYLTRANSFERASE"/>
    <property type="match status" value="1"/>
</dbReference>
<keyword evidence="1" id="KW-0802">TPR repeat</keyword>
<dbReference type="PANTHER" id="PTHR43630">
    <property type="entry name" value="POLY-BETA-1,6-N-ACETYL-D-GLUCOSAMINE SYNTHASE"/>
    <property type="match status" value="1"/>
</dbReference>
<dbReference type="Proteomes" id="UP000191448">
    <property type="component" value="Unassembled WGS sequence"/>
</dbReference>
<dbReference type="OrthoDB" id="9815923at2"/>
<dbReference type="SMART" id="SM00028">
    <property type="entry name" value="TPR"/>
    <property type="match status" value="2"/>
</dbReference>
<dbReference type="SUPFAM" id="SSF53448">
    <property type="entry name" value="Nucleotide-diphospho-sugar transferases"/>
    <property type="match status" value="1"/>
</dbReference>
<dbReference type="PROSITE" id="PS50005">
    <property type="entry name" value="TPR"/>
    <property type="match status" value="1"/>
</dbReference>
<dbReference type="InterPro" id="IPR011990">
    <property type="entry name" value="TPR-like_helical_dom_sf"/>
</dbReference>
<dbReference type="EC" id="2.4.1.-" evidence="3"/>
<evidence type="ECO:0000313" key="3">
    <source>
        <dbReference type="EMBL" id="OPX48021.1"/>
    </source>
</evidence>
<dbReference type="SUPFAM" id="SSF48452">
    <property type="entry name" value="TPR-like"/>
    <property type="match status" value="1"/>
</dbReference>
<dbReference type="InterPro" id="IPR019734">
    <property type="entry name" value="TPR_rpt"/>
</dbReference>
<evidence type="ECO:0000313" key="4">
    <source>
        <dbReference type="Proteomes" id="UP000191448"/>
    </source>
</evidence>
<evidence type="ECO:0000256" key="1">
    <source>
        <dbReference type="PROSITE-ProRule" id="PRU00339"/>
    </source>
</evidence>
<dbReference type="RefSeq" id="WP_080022770.1">
    <property type="nucleotide sequence ID" value="NZ_LTAY01000037.1"/>
</dbReference>
<dbReference type="Gene3D" id="1.25.40.10">
    <property type="entry name" value="Tetratricopeptide repeat domain"/>
    <property type="match status" value="1"/>
</dbReference>
<dbReference type="EMBL" id="LTAY01000037">
    <property type="protein sequence ID" value="OPX48021.1"/>
    <property type="molecule type" value="Genomic_DNA"/>
</dbReference>
<dbReference type="Pfam" id="PF00535">
    <property type="entry name" value="Glycos_transf_2"/>
    <property type="match status" value="1"/>
</dbReference>
<dbReference type="InterPro" id="IPR029044">
    <property type="entry name" value="Nucleotide-diphossugar_trans"/>
</dbReference>